<sequence>MAGQAVVLGASMSGLLAARVLADHFDTVAVVERDVLPDGTDQRRGVPQGRHVHGLLCAGASALDALFPGFLDELAADGATRLDERGAHRLSMMFGGHPLHFPMSFTRPLVSYLCSRPFLETHVRQRVRSTGNIQILDGHDVADMTMSGDGRRVSGVRIADRAGGAEQTLDADLVVDATGRSARTPAFLERHGYPRPVEERIAIQVAYSSQLLRIPRDAVEQILFLIAPAPELAAAAALFAYENDTWMFTAVGLTGNDPPTDPDGMRAFVAPFAPQALRAALDAAQPLSQVSGYRYPASVRRRYDRIRRFPLGLLVTGDAICSFNPAYGQGMSVAALEALILRDCLESGTRDLHRRFQHSAAKLLDRVWQMAAGADLTFPQVEGPRPVSIRLNNWYTDRVLTAAESDTTVSEAFFRVMNLVDPPTRLLRPSVLARSIAARSHRAPATATGQLSAAPGVTSDR</sequence>
<dbReference type="InterPro" id="IPR036188">
    <property type="entry name" value="FAD/NAD-bd_sf"/>
</dbReference>
<dbReference type="Proteomes" id="UP000011200">
    <property type="component" value="Chromosome"/>
</dbReference>
<reference evidence="2" key="2">
    <citation type="submission" date="2018-03" db="EMBL/GenBank/DDBJ databases">
        <authorList>
            <person name="Derbyshire K."/>
            <person name="Gray T.A."/>
            <person name="Champion M."/>
        </authorList>
    </citation>
    <scope>NUCLEOTIDE SEQUENCE [LARGE SCALE GENOMIC DNA]</scope>
    <source>
        <strain evidence="2">MKD8</strain>
    </source>
</reference>
<dbReference type="EMBL" id="CP027541">
    <property type="protein sequence ID" value="AWT54489.1"/>
    <property type="molecule type" value="Genomic_DNA"/>
</dbReference>
<dbReference type="RefSeq" id="WP_003894963.1">
    <property type="nucleotide sequence ID" value="NZ_CP027541.1"/>
</dbReference>
<name>A0A2U9PRQ7_MYCSE</name>
<dbReference type="SUPFAM" id="SSF51905">
    <property type="entry name" value="FAD/NAD(P)-binding domain"/>
    <property type="match status" value="1"/>
</dbReference>
<dbReference type="Gene3D" id="3.50.50.60">
    <property type="entry name" value="FAD/NAD(P)-binding domain"/>
    <property type="match status" value="1"/>
</dbReference>
<gene>
    <name evidence="1" type="ORF">D806_035170</name>
</gene>
<dbReference type="PANTHER" id="PTHR43422">
    <property type="entry name" value="THIAMINE THIAZOLE SYNTHASE"/>
    <property type="match status" value="1"/>
</dbReference>
<proteinExistence type="predicted"/>
<organism evidence="1 2">
    <name type="scientific">Mycolicibacterium smegmatis (strain MKD8)</name>
    <name type="common">Mycobacterium smegmatis</name>
    <dbReference type="NCBI Taxonomy" id="1214915"/>
    <lineage>
        <taxon>Bacteria</taxon>
        <taxon>Bacillati</taxon>
        <taxon>Actinomycetota</taxon>
        <taxon>Actinomycetes</taxon>
        <taxon>Mycobacteriales</taxon>
        <taxon>Mycobacteriaceae</taxon>
        <taxon>Mycolicibacterium</taxon>
    </lineage>
</organism>
<evidence type="ECO:0000313" key="1">
    <source>
        <dbReference type="EMBL" id="AWT54489.1"/>
    </source>
</evidence>
<protein>
    <submittedName>
        <fullName evidence="1">Hydroxylase</fullName>
    </submittedName>
</protein>
<reference evidence="1 2" key="1">
    <citation type="journal article" date="2013" name="Genome Announc.">
        <title>Draft genome sequence of MKD8, a conjugal recipient Mycobacterium smegmatis strain.</title>
        <authorList>
            <person name="Gray T.A."/>
            <person name="Palumbo M.J."/>
            <person name="Derbyshire K.M."/>
        </authorList>
    </citation>
    <scope>NUCLEOTIDE SEQUENCE [LARGE SCALE GENOMIC DNA]</scope>
    <source>
        <strain evidence="1 2">MKD8</strain>
    </source>
</reference>
<dbReference type="AlphaFoldDB" id="A0A2U9PRQ7"/>
<accession>A0A2U9PRQ7</accession>
<dbReference type="PANTHER" id="PTHR43422:SF3">
    <property type="entry name" value="THIAMINE THIAZOLE SYNTHASE"/>
    <property type="match status" value="1"/>
</dbReference>
<evidence type="ECO:0000313" key="2">
    <source>
        <dbReference type="Proteomes" id="UP000011200"/>
    </source>
</evidence>
<dbReference type="Pfam" id="PF12831">
    <property type="entry name" value="FAD_oxidored"/>
    <property type="match status" value="1"/>
</dbReference>